<evidence type="ECO:0008006" key="5">
    <source>
        <dbReference type="Google" id="ProtNLM"/>
    </source>
</evidence>
<protein>
    <recommendedName>
        <fullName evidence="5">Lipoprotein</fullName>
    </recommendedName>
</protein>
<name>A0ABM8RUJ8_9BURK</name>
<evidence type="ECO:0000256" key="1">
    <source>
        <dbReference type="SAM" id="MobiDB-lite"/>
    </source>
</evidence>
<dbReference type="RefSeq" id="WP_211612896.1">
    <property type="nucleotide sequence ID" value="NZ_CAJNBK010000010.1"/>
</dbReference>
<dbReference type="Proteomes" id="UP000672526">
    <property type="component" value="Unassembled WGS sequence"/>
</dbReference>
<proteinExistence type="predicted"/>
<evidence type="ECO:0000256" key="2">
    <source>
        <dbReference type="SAM" id="Phobius"/>
    </source>
</evidence>
<comment type="caution">
    <text evidence="3">The sequence shown here is derived from an EMBL/GenBank/DDBJ whole genome shotgun (WGS) entry which is preliminary data.</text>
</comment>
<gene>
    <name evidence="3" type="ORF">R69888_03936</name>
</gene>
<evidence type="ECO:0000313" key="4">
    <source>
        <dbReference type="Proteomes" id="UP000672526"/>
    </source>
</evidence>
<dbReference type="EMBL" id="CAJNBK010000010">
    <property type="protein sequence ID" value="CAE6772561.1"/>
    <property type="molecule type" value="Genomic_DNA"/>
</dbReference>
<organism evidence="3 4">
    <name type="scientific">Paraburkholderia haematera</name>
    <dbReference type="NCBI Taxonomy" id="2793077"/>
    <lineage>
        <taxon>Bacteria</taxon>
        <taxon>Pseudomonadati</taxon>
        <taxon>Pseudomonadota</taxon>
        <taxon>Betaproteobacteria</taxon>
        <taxon>Burkholderiales</taxon>
        <taxon>Burkholderiaceae</taxon>
        <taxon>Paraburkholderia</taxon>
    </lineage>
</organism>
<feature type="region of interest" description="Disordered" evidence="1">
    <location>
        <begin position="27"/>
        <end position="57"/>
    </location>
</feature>
<evidence type="ECO:0000313" key="3">
    <source>
        <dbReference type="EMBL" id="CAE6772561.1"/>
    </source>
</evidence>
<accession>A0ABM8RUJ8</accession>
<sequence>MEKWLVILGIWAMCAACAVLFIRGATGGSSSRRKSEEGRARPASRASAGDTRAALND</sequence>
<keyword evidence="4" id="KW-1185">Reference proteome</keyword>
<reference evidence="3 4" key="1">
    <citation type="submission" date="2021-02" db="EMBL/GenBank/DDBJ databases">
        <authorList>
            <person name="Vanwijnsberghe S."/>
        </authorList>
    </citation>
    <scope>NUCLEOTIDE SEQUENCE [LARGE SCALE GENOMIC DNA]</scope>
    <source>
        <strain evidence="3 4">LMG 31837</strain>
    </source>
</reference>
<feature type="transmembrane region" description="Helical" evidence="2">
    <location>
        <begin position="6"/>
        <end position="25"/>
    </location>
</feature>
<keyword evidence="2" id="KW-1133">Transmembrane helix</keyword>
<keyword evidence="2" id="KW-0812">Transmembrane</keyword>
<keyword evidence="2" id="KW-0472">Membrane</keyword>